<dbReference type="SMART" id="SM00186">
    <property type="entry name" value="FBG"/>
    <property type="match status" value="1"/>
</dbReference>
<organism evidence="3 4">
    <name type="scientific">Meganyctiphanes norvegica</name>
    <name type="common">Northern krill</name>
    <name type="synonym">Thysanopoda norvegica</name>
    <dbReference type="NCBI Taxonomy" id="48144"/>
    <lineage>
        <taxon>Eukaryota</taxon>
        <taxon>Metazoa</taxon>
        <taxon>Ecdysozoa</taxon>
        <taxon>Arthropoda</taxon>
        <taxon>Crustacea</taxon>
        <taxon>Multicrustacea</taxon>
        <taxon>Malacostraca</taxon>
        <taxon>Eumalacostraca</taxon>
        <taxon>Eucarida</taxon>
        <taxon>Euphausiacea</taxon>
        <taxon>Euphausiidae</taxon>
        <taxon>Meganyctiphanes</taxon>
    </lineage>
</organism>
<evidence type="ECO:0000313" key="4">
    <source>
        <dbReference type="Proteomes" id="UP001497623"/>
    </source>
</evidence>
<dbReference type="NCBIfam" id="NF040941">
    <property type="entry name" value="GGGWT_bact"/>
    <property type="match status" value="1"/>
</dbReference>
<dbReference type="GO" id="GO:0005615">
    <property type="term" value="C:extracellular space"/>
    <property type="evidence" value="ECO:0007669"/>
    <property type="project" value="TreeGrafter"/>
</dbReference>
<comment type="caution">
    <text evidence="3">The sequence shown here is derived from an EMBL/GenBank/DDBJ whole genome shotgun (WGS) entry which is preliminary data.</text>
</comment>
<evidence type="ECO:0000259" key="2">
    <source>
        <dbReference type="PROSITE" id="PS51406"/>
    </source>
</evidence>
<dbReference type="SUPFAM" id="SSF56496">
    <property type="entry name" value="Fibrinogen C-terminal domain-like"/>
    <property type="match status" value="1"/>
</dbReference>
<evidence type="ECO:0000313" key="3">
    <source>
        <dbReference type="EMBL" id="CAL4133320.1"/>
    </source>
</evidence>
<feature type="non-terminal residue" evidence="3">
    <location>
        <position position="307"/>
    </location>
</feature>
<dbReference type="InterPro" id="IPR002181">
    <property type="entry name" value="Fibrinogen_a/b/g_C_dom"/>
</dbReference>
<dbReference type="InterPro" id="IPR014716">
    <property type="entry name" value="Fibrinogen_a/b/g_C_1"/>
</dbReference>
<dbReference type="InterPro" id="IPR036056">
    <property type="entry name" value="Fibrinogen-like_C"/>
</dbReference>
<feature type="domain" description="Fibrinogen C-terminal" evidence="2">
    <location>
        <begin position="79"/>
        <end position="276"/>
    </location>
</feature>
<dbReference type="PANTHER" id="PTHR19143">
    <property type="entry name" value="FIBRINOGEN/TENASCIN/ANGIOPOEITIN"/>
    <property type="match status" value="1"/>
</dbReference>
<accession>A0AAV2RQ72</accession>
<feature type="chain" id="PRO_5043539495" description="Fibrinogen C-terminal domain-containing protein" evidence="1">
    <location>
        <begin position="21"/>
        <end position="307"/>
    </location>
</feature>
<dbReference type="Pfam" id="PF00147">
    <property type="entry name" value="Fibrinogen_C"/>
    <property type="match status" value="1"/>
</dbReference>
<keyword evidence="4" id="KW-1185">Reference proteome</keyword>
<dbReference type="AlphaFoldDB" id="A0AAV2RQ72"/>
<dbReference type="Gene3D" id="3.90.215.10">
    <property type="entry name" value="Gamma Fibrinogen, chain A, domain 1"/>
    <property type="match status" value="1"/>
</dbReference>
<proteinExistence type="predicted"/>
<sequence>MKLPYFILGLLALVISDASGHQAEDGSSPRNCQNIRENGFVEVGHYVVYNTVNNTEEAIMIYCDEEDGMQQLVDKEDGTDGRSGARNCKELQDQGMNHDGPNIIYPYPHHPDTPVLVLCDQTTQGGGWTVILRRDDSYEDLTDFVRTFEEYAAGFGDVNYDFYIGNEVIHALTDSSQTELWVTVEDTIGRTGYEHYQYFHVDGRDEYQLPPYMLSIGLYEGTIGDAMKYHNGQGFSTIDQDNDADDDHDCAAVWGGGGWWYRDCYTACLTAPYGNGDFRWCSAVDPHLFPEQSSNDGSTIINLYMNK</sequence>
<evidence type="ECO:0000256" key="1">
    <source>
        <dbReference type="SAM" id="SignalP"/>
    </source>
</evidence>
<dbReference type="InterPro" id="IPR050373">
    <property type="entry name" value="Fibrinogen_C-term_domain"/>
</dbReference>
<keyword evidence="1" id="KW-0732">Signal</keyword>
<reference evidence="3 4" key="1">
    <citation type="submission" date="2024-05" db="EMBL/GenBank/DDBJ databases">
        <authorList>
            <person name="Wallberg A."/>
        </authorList>
    </citation>
    <scope>NUCLEOTIDE SEQUENCE [LARGE SCALE GENOMIC DNA]</scope>
</reference>
<name>A0AAV2RQ72_MEGNR</name>
<dbReference type="Proteomes" id="UP001497623">
    <property type="component" value="Unassembled WGS sequence"/>
</dbReference>
<feature type="signal peptide" evidence="1">
    <location>
        <begin position="1"/>
        <end position="20"/>
    </location>
</feature>
<gene>
    <name evidence="3" type="ORF">MNOR_LOCUS27166</name>
</gene>
<dbReference type="PROSITE" id="PS51406">
    <property type="entry name" value="FIBRINOGEN_C_2"/>
    <property type="match status" value="1"/>
</dbReference>
<dbReference type="EMBL" id="CAXKWB010028158">
    <property type="protein sequence ID" value="CAL4133320.1"/>
    <property type="molecule type" value="Genomic_DNA"/>
</dbReference>
<protein>
    <recommendedName>
        <fullName evidence="2">Fibrinogen C-terminal domain-containing protein</fullName>
    </recommendedName>
</protein>